<keyword evidence="1" id="KW-0805">Transcription regulation</keyword>
<dbReference type="SUPFAM" id="SSF54277">
    <property type="entry name" value="CAD &amp; PB1 domains"/>
    <property type="match status" value="1"/>
</dbReference>
<evidence type="ECO:0000313" key="8">
    <source>
        <dbReference type="EMBL" id="KAK3233795.1"/>
    </source>
</evidence>
<dbReference type="GO" id="GO:0003700">
    <property type="term" value="F:DNA-binding transcription factor activity"/>
    <property type="evidence" value="ECO:0007669"/>
    <property type="project" value="InterPro"/>
</dbReference>
<feature type="compositionally biased region" description="Polar residues" evidence="5">
    <location>
        <begin position="537"/>
        <end position="550"/>
    </location>
</feature>
<feature type="domain" description="PB1" evidence="7">
    <location>
        <begin position="609"/>
        <end position="704"/>
    </location>
</feature>
<evidence type="ECO:0008006" key="10">
    <source>
        <dbReference type="Google" id="ProtNLM"/>
    </source>
</evidence>
<dbReference type="EMBL" id="LGRX02035630">
    <property type="protein sequence ID" value="KAK3233795.1"/>
    <property type="molecule type" value="Genomic_DNA"/>
</dbReference>
<dbReference type="Pfam" id="PF00564">
    <property type="entry name" value="PB1"/>
    <property type="match status" value="1"/>
</dbReference>
<dbReference type="PROSITE" id="PS51745">
    <property type="entry name" value="PB1"/>
    <property type="match status" value="1"/>
</dbReference>
<feature type="region of interest" description="Disordered" evidence="5">
    <location>
        <begin position="366"/>
        <end position="402"/>
    </location>
</feature>
<dbReference type="PANTHER" id="PTHR32002">
    <property type="entry name" value="PROTEIN NLP8"/>
    <property type="match status" value="1"/>
</dbReference>
<keyword evidence="2" id="KW-0238">DNA-binding</keyword>
<dbReference type="InterPro" id="IPR000270">
    <property type="entry name" value="PB1_dom"/>
</dbReference>
<organism evidence="8 9">
    <name type="scientific">Cymbomonas tetramitiformis</name>
    <dbReference type="NCBI Taxonomy" id="36881"/>
    <lineage>
        <taxon>Eukaryota</taxon>
        <taxon>Viridiplantae</taxon>
        <taxon>Chlorophyta</taxon>
        <taxon>Pyramimonadophyceae</taxon>
        <taxon>Pyramimonadales</taxon>
        <taxon>Pyramimonadaceae</taxon>
        <taxon>Cymbomonas</taxon>
    </lineage>
</organism>
<feature type="region of interest" description="Disordered" evidence="5">
    <location>
        <begin position="440"/>
        <end position="492"/>
    </location>
</feature>
<feature type="domain" description="RWP-RK" evidence="6">
    <location>
        <begin position="296"/>
        <end position="382"/>
    </location>
</feature>
<evidence type="ECO:0000256" key="4">
    <source>
        <dbReference type="ARBA" id="ARBA00023242"/>
    </source>
</evidence>
<dbReference type="SMART" id="SM00666">
    <property type="entry name" value="PB1"/>
    <property type="match status" value="1"/>
</dbReference>
<feature type="compositionally biased region" description="Low complexity" evidence="5">
    <location>
        <begin position="558"/>
        <end position="570"/>
    </location>
</feature>
<evidence type="ECO:0000259" key="7">
    <source>
        <dbReference type="PROSITE" id="PS51745"/>
    </source>
</evidence>
<evidence type="ECO:0000313" key="9">
    <source>
        <dbReference type="Proteomes" id="UP001190700"/>
    </source>
</evidence>
<dbReference type="InterPro" id="IPR053793">
    <property type="entry name" value="PB1-like"/>
</dbReference>
<keyword evidence="9" id="KW-1185">Reference proteome</keyword>
<comment type="caution">
    <text evidence="8">The sequence shown here is derived from an EMBL/GenBank/DDBJ whole genome shotgun (WGS) entry which is preliminary data.</text>
</comment>
<dbReference type="GO" id="GO:0003677">
    <property type="term" value="F:DNA binding"/>
    <property type="evidence" value="ECO:0007669"/>
    <property type="project" value="UniProtKB-KW"/>
</dbReference>
<evidence type="ECO:0000256" key="2">
    <source>
        <dbReference type="ARBA" id="ARBA00023125"/>
    </source>
</evidence>
<dbReference type="PROSITE" id="PS51519">
    <property type="entry name" value="RWP_RK"/>
    <property type="match status" value="1"/>
</dbReference>
<dbReference type="Pfam" id="PF02042">
    <property type="entry name" value="RWP-RK"/>
    <property type="match status" value="1"/>
</dbReference>
<dbReference type="InterPro" id="IPR003035">
    <property type="entry name" value="RWP-RK_dom"/>
</dbReference>
<dbReference type="Gene3D" id="3.10.20.90">
    <property type="entry name" value="Phosphatidylinositol 3-kinase Catalytic Subunit, Chain A, domain 1"/>
    <property type="match status" value="1"/>
</dbReference>
<sequence length="704" mass="75209">MEFRQTFEICEPLKPCGYKYKCPGCHTVDTRLHAVTQRSAAQTVSRLRCGHIEDAYVARNDKSKRAVSTTRRTCLSSFIPTTSPPQACSGVLDRANTTSDARSMSNISVPSVSTAGAAMTLDDSTAMEETASMFAWENSKLDDSMWPDGYLGYLQGTTGNEGQGEGKPVSAQPLSQAMALTGTESKSAVPRQPSAVLQGGSALQPSSIAPSAPKPSPQPAPTLRSVPQRSNSLPSLPAALEHSPMRPPISSDSPEAGALHSFTSNSDHSAPGSLQNSASTSSPRSLSAIASKGGSSRDGAHAVSKTSVGGERWVSYDVLQKHFRFTLRTAARMLGVCPTTLKRICRQYNIARWPCRTLKRQEQEQAAKANGARRSVTAGSNLARLTPRLQPEIAPRWQGNKDPLADASPSYSWDSTLAAGTAGLTVGNRVSGYPSAGAAVRDQGATTSQPTVSGSSVVTADSEEIKSKTQSGYQAIPPVTSRPSTDSAGPHHLFSSSLPVLMEKAMQTFYADMPPLWDPPESSQEPNAIAAGLVSVPHTTGPDTAMSTDQWPARRLGTHSSTVSPSTSASDLKSLNNPAARGLLSQQLGSQGFERSEQVAEAAGDGTEVFVVKAQMGKQILRFRLPHCAYMPEKTYADLRLNLQKRLRPADPEQMIIQYLDDQQDLIMLSCKEDLEECLHMTRSKAFMDGSGEGEVVRLSISIG</sequence>
<evidence type="ECO:0000256" key="3">
    <source>
        <dbReference type="ARBA" id="ARBA00023163"/>
    </source>
</evidence>
<reference evidence="8 9" key="1">
    <citation type="journal article" date="2015" name="Genome Biol. Evol.">
        <title>Comparative Genomics of a Bacterivorous Green Alga Reveals Evolutionary Causalities and Consequences of Phago-Mixotrophic Mode of Nutrition.</title>
        <authorList>
            <person name="Burns J.A."/>
            <person name="Paasch A."/>
            <person name="Narechania A."/>
            <person name="Kim E."/>
        </authorList>
    </citation>
    <scope>NUCLEOTIDE SEQUENCE [LARGE SCALE GENOMIC DNA]</scope>
    <source>
        <strain evidence="8 9">PLY_AMNH</strain>
    </source>
</reference>
<proteinExistence type="predicted"/>
<dbReference type="InterPro" id="IPR045012">
    <property type="entry name" value="NLP"/>
</dbReference>
<feature type="region of interest" description="Disordered" evidence="5">
    <location>
        <begin position="535"/>
        <end position="575"/>
    </location>
</feature>
<feature type="compositionally biased region" description="Low complexity" evidence="5">
    <location>
        <begin position="277"/>
        <end position="291"/>
    </location>
</feature>
<gene>
    <name evidence="8" type="ORF">CYMTET_55931</name>
</gene>
<evidence type="ECO:0000256" key="5">
    <source>
        <dbReference type="SAM" id="MobiDB-lite"/>
    </source>
</evidence>
<evidence type="ECO:0000256" key="1">
    <source>
        <dbReference type="ARBA" id="ARBA00023015"/>
    </source>
</evidence>
<feature type="compositionally biased region" description="Polar residues" evidence="5">
    <location>
        <begin position="225"/>
        <end position="234"/>
    </location>
</feature>
<protein>
    <recommendedName>
        <fullName evidence="10">RWP-RK domain-containing protein</fullName>
    </recommendedName>
</protein>
<feature type="region of interest" description="Disordered" evidence="5">
    <location>
        <begin position="181"/>
        <end position="307"/>
    </location>
</feature>
<feature type="compositionally biased region" description="Polar residues" evidence="5">
    <location>
        <begin position="444"/>
        <end position="459"/>
    </location>
</feature>
<dbReference type="AlphaFoldDB" id="A0AAE0BDA1"/>
<dbReference type="Proteomes" id="UP001190700">
    <property type="component" value="Unassembled WGS sequence"/>
</dbReference>
<feature type="compositionally biased region" description="Polar residues" evidence="5">
    <location>
        <begin position="261"/>
        <end position="276"/>
    </location>
</feature>
<keyword evidence="4" id="KW-0539">Nucleus</keyword>
<evidence type="ECO:0000259" key="6">
    <source>
        <dbReference type="PROSITE" id="PS51519"/>
    </source>
</evidence>
<accession>A0AAE0BDA1</accession>
<dbReference type="PANTHER" id="PTHR32002:SF41">
    <property type="entry name" value="PROTEIN NLP8"/>
    <property type="match status" value="1"/>
</dbReference>
<name>A0AAE0BDA1_9CHLO</name>
<keyword evidence="3" id="KW-0804">Transcription</keyword>